<feature type="domain" description="tRNA nucleotidyltransferase/poly(A) polymerase RNA and SrmB- binding" evidence="1">
    <location>
        <begin position="22"/>
        <end position="81"/>
    </location>
</feature>
<accession>A0A9R1UIC6</accession>
<comment type="caution">
    <text evidence="2">The sequence shown here is derived from an EMBL/GenBank/DDBJ whole genome shotgun (WGS) entry which is preliminary data.</text>
</comment>
<protein>
    <recommendedName>
        <fullName evidence="1">tRNA nucleotidyltransferase/poly(A) polymerase RNA and SrmB- binding domain-containing protein</fullName>
    </recommendedName>
</protein>
<sequence>MAVKLKIYTRILRGLRIAVCLGLSFSEDIETTIHIHASALLYLSQTRIMMEVDYMLSYGVAESSICLLHKYHILEILLPFQVVYISRQPSASKQSSMMLMVFKIVLCFLPLFHHNSFMCVFRC</sequence>
<dbReference type="PANTHER" id="PTHR43051:SF1">
    <property type="entry name" value="POLYNUCLEOTIDE ADENYLYLTRANSFERASE FAMILY PROTEIN"/>
    <property type="match status" value="1"/>
</dbReference>
<proteinExistence type="predicted"/>
<gene>
    <name evidence="2" type="ORF">LSAT_V11C900502180</name>
</gene>
<dbReference type="Proteomes" id="UP000235145">
    <property type="component" value="Unassembled WGS sequence"/>
</dbReference>
<name>A0A9R1UIC6_LACSA</name>
<dbReference type="AlphaFoldDB" id="A0A9R1UIC6"/>
<dbReference type="InterPro" id="IPR052191">
    <property type="entry name" value="tRNA_ntf/polyA_polymerase_I"/>
</dbReference>
<reference evidence="2 3" key="1">
    <citation type="journal article" date="2017" name="Nat. Commun.">
        <title>Genome assembly with in vitro proximity ligation data and whole-genome triplication in lettuce.</title>
        <authorList>
            <person name="Reyes-Chin-Wo S."/>
            <person name="Wang Z."/>
            <person name="Yang X."/>
            <person name="Kozik A."/>
            <person name="Arikit S."/>
            <person name="Song C."/>
            <person name="Xia L."/>
            <person name="Froenicke L."/>
            <person name="Lavelle D.O."/>
            <person name="Truco M.J."/>
            <person name="Xia R."/>
            <person name="Zhu S."/>
            <person name="Xu C."/>
            <person name="Xu H."/>
            <person name="Xu X."/>
            <person name="Cox K."/>
            <person name="Korf I."/>
            <person name="Meyers B.C."/>
            <person name="Michelmore R.W."/>
        </authorList>
    </citation>
    <scope>NUCLEOTIDE SEQUENCE [LARGE SCALE GENOMIC DNA]</scope>
    <source>
        <strain evidence="3">cv. Salinas</strain>
        <tissue evidence="2">Seedlings</tissue>
    </source>
</reference>
<evidence type="ECO:0000313" key="2">
    <source>
        <dbReference type="EMBL" id="KAJ0187560.1"/>
    </source>
</evidence>
<dbReference type="SUPFAM" id="SSF81891">
    <property type="entry name" value="Poly A polymerase C-terminal region-like"/>
    <property type="match status" value="1"/>
</dbReference>
<evidence type="ECO:0000259" key="1">
    <source>
        <dbReference type="Pfam" id="PF12627"/>
    </source>
</evidence>
<keyword evidence="3" id="KW-1185">Reference proteome</keyword>
<dbReference type="Pfam" id="PF12627">
    <property type="entry name" value="PolyA_pol_RNAbd"/>
    <property type="match status" value="1"/>
</dbReference>
<dbReference type="PANTHER" id="PTHR43051">
    <property type="entry name" value="POLYNUCLEOTIDE ADENYLYLTRANSFERASE FAMILY PROTEIN"/>
    <property type="match status" value="1"/>
</dbReference>
<dbReference type="EMBL" id="NBSK02000009">
    <property type="protein sequence ID" value="KAJ0187560.1"/>
    <property type="molecule type" value="Genomic_DNA"/>
</dbReference>
<evidence type="ECO:0000313" key="3">
    <source>
        <dbReference type="Proteomes" id="UP000235145"/>
    </source>
</evidence>
<dbReference type="Gene3D" id="1.10.3090.10">
    <property type="entry name" value="cca-adding enzyme, domain 2"/>
    <property type="match status" value="1"/>
</dbReference>
<organism evidence="2 3">
    <name type="scientific">Lactuca sativa</name>
    <name type="common">Garden lettuce</name>
    <dbReference type="NCBI Taxonomy" id="4236"/>
    <lineage>
        <taxon>Eukaryota</taxon>
        <taxon>Viridiplantae</taxon>
        <taxon>Streptophyta</taxon>
        <taxon>Embryophyta</taxon>
        <taxon>Tracheophyta</taxon>
        <taxon>Spermatophyta</taxon>
        <taxon>Magnoliopsida</taxon>
        <taxon>eudicotyledons</taxon>
        <taxon>Gunneridae</taxon>
        <taxon>Pentapetalae</taxon>
        <taxon>asterids</taxon>
        <taxon>campanulids</taxon>
        <taxon>Asterales</taxon>
        <taxon>Asteraceae</taxon>
        <taxon>Cichorioideae</taxon>
        <taxon>Cichorieae</taxon>
        <taxon>Lactucinae</taxon>
        <taxon>Lactuca</taxon>
    </lineage>
</organism>
<dbReference type="InterPro" id="IPR032828">
    <property type="entry name" value="PolyA_RNA-bd"/>
</dbReference>